<organism evidence="1 2">
    <name type="scientific">Strongylus vulgaris</name>
    <name type="common">Blood worm</name>
    <dbReference type="NCBI Taxonomy" id="40348"/>
    <lineage>
        <taxon>Eukaryota</taxon>
        <taxon>Metazoa</taxon>
        <taxon>Ecdysozoa</taxon>
        <taxon>Nematoda</taxon>
        <taxon>Chromadorea</taxon>
        <taxon>Rhabditida</taxon>
        <taxon>Rhabditina</taxon>
        <taxon>Rhabditomorpha</taxon>
        <taxon>Strongyloidea</taxon>
        <taxon>Strongylidae</taxon>
        <taxon>Strongylus</taxon>
    </lineage>
</organism>
<proteinExistence type="predicted"/>
<evidence type="ECO:0000313" key="2">
    <source>
        <dbReference type="Proteomes" id="UP000270094"/>
    </source>
</evidence>
<evidence type="ECO:0008006" key="3">
    <source>
        <dbReference type="Google" id="ProtNLM"/>
    </source>
</evidence>
<accession>A0A3P7JA72</accession>
<dbReference type="EMBL" id="UYYB01028684">
    <property type="protein sequence ID" value="VDM73067.1"/>
    <property type="molecule type" value="Genomic_DNA"/>
</dbReference>
<reference evidence="1 2" key="1">
    <citation type="submission" date="2018-11" db="EMBL/GenBank/DDBJ databases">
        <authorList>
            <consortium name="Pathogen Informatics"/>
        </authorList>
    </citation>
    <scope>NUCLEOTIDE SEQUENCE [LARGE SCALE GENOMIC DNA]</scope>
</reference>
<dbReference type="Proteomes" id="UP000270094">
    <property type="component" value="Unassembled WGS sequence"/>
</dbReference>
<keyword evidence="2" id="KW-1185">Reference proteome</keyword>
<protein>
    <recommendedName>
        <fullName evidence="3">C2H2-type domain-containing protein</fullName>
    </recommendedName>
</protein>
<evidence type="ECO:0000313" key="1">
    <source>
        <dbReference type="EMBL" id="VDM73067.1"/>
    </source>
</evidence>
<name>A0A3P7JA72_STRVU</name>
<sequence length="68" mass="7741">MEVTSNDEERAKMAGQEFRCKRCNFHTLEISVLAKHFEQCHCDTEADREIAADLRMNLVPANSILTTA</sequence>
<dbReference type="AlphaFoldDB" id="A0A3P7JA72"/>
<gene>
    <name evidence="1" type="ORF">SVUK_LOCUS8065</name>
</gene>